<dbReference type="AlphaFoldDB" id="A0A9Q4DK36"/>
<accession>A0A9Q4DK36</accession>
<reference evidence="2" key="1">
    <citation type="journal article" date="2021" name="Vet Sci">
        <title>O-Serogroups and Pathovirotypes of Escherichia coli Isolated from Post-Weaning Piglets Showing Diarrhoea and/or Oedema in South Korea.</title>
        <authorList>
            <person name="Byun J.W."/>
            <person name="Moon B.Y."/>
            <person name="Do K.H."/>
            <person name="Lee K."/>
            <person name="Lee H.Y."/>
            <person name="Kim W.I."/>
            <person name="So B."/>
            <person name="Lee W.K."/>
        </authorList>
    </citation>
    <scope>NUCLEOTIDE SEQUENCE</scope>
    <source>
        <strain evidence="2">84/14</strain>
    </source>
</reference>
<dbReference type="EMBL" id="JAPQFC010000754">
    <property type="protein sequence ID" value="MCY6524935.1"/>
    <property type="molecule type" value="Genomic_DNA"/>
</dbReference>
<reference evidence="2" key="2">
    <citation type="submission" date="2022-12" db="EMBL/GenBank/DDBJ databases">
        <authorList>
            <person name="Kardos G."/>
            <person name="Sarkozi R."/>
            <person name="Laczko L."/>
            <person name="Marton S."/>
            <person name="Makrai L."/>
            <person name="Banyai K."/>
            <person name="Fodor L."/>
        </authorList>
    </citation>
    <scope>NUCLEOTIDE SEQUENCE</scope>
    <source>
        <strain evidence="2">84/14</strain>
    </source>
</reference>
<gene>
    <name evidence="2" type="ORF">OYG11_12060</name>
</gene>
<comment type="caution">
    <text evidence="2">The sequence shown here is derived from an EMBL/GenBank/DDBJ whole genome shotgun (WGS) entry which is preliminary data.</text>
</comment>
<protein>
    <submittedName>
        <fullName evidence="2">Uncharacterized protein</fullName>
    </submittedName>
</protein>
<proteinExistence type="predicted"/>
<feature type="region of interest" description="Disordered" evidence="1">
    <location>
        <begin position="14"/>
        <end position="40"/>
    </location>
</feature>
<dbReference type="Proteomes" id="UP001077788">
    <property type="component" value="Unassembled WGS sequence"/>
</dbReference>
<feature type="non-terminal residue" evidence="2">
    <location>
        <position position="64"/>
    </location>
</feature>
<sequence>MKKQIDQMAEILQKHNLGDHIPQGAKKKTEDPPHGKGNNFHALVAINSSPDAWIIDFVASHHMA</sequence>
<evidence type="ECO:0000313" key="3">
    <source>
        <dbReference type="Proteomes" id="UP001077788"/>
    </source>
</evidence>
<evidence type="ECO:0000313" key="2">
    <source>
        <dbReference type="EMBL" id="MCY6524935.1"/>
    </source>
</evidence>
<dbReference type="RefSeq" id="WP_267992161.1">
    <property type="nucleotide sequence ID" value="NZ_JAPQFC010000754.1"/>
</dbReference>
<organism evidence="2 3">
    <name type="scientific">Actinobacillus pleuropneumoniae</name>
    <name type="common">Haemophilus pleuropneumoniae</name>
    <dbReference type="NCBI Taxonomy" id="715"/>
    <lineage>
        <taxon>Bacteria</taxon>
        <taxon>Pseudomonadati</taxon>
        <taxon>Pseudomonadota</taxon>
        <taxon>Gammaproteobacteria</taxon>
        <taxon>Pasteurellales</taxon>
        <taxon>Pasteurellaceae</taxon>
        <taxon>Actinobacillus</taxon>
    </lineage>
</organism>
<evidence type="ECO:0000256" key="1">
    <source>
        <dbReference type="SAM" id="MobiDB-lite"/>
    </source>
</evidence>
<name>A0A9Q4DK36_ACTPL</name>